<dbReference type="Proteomes" id="UP000633263">
    <property type="component" value="Unassembled WGS sequence"/>
</dbReference>
<dbReference type="InterPro" id="IPR051683">
    <property type="entry name" value="Enoyl-CoA_Hydratase/Isomerase"/>
</dbReference>
<evidence type="ECO:0000256" key="1">
    <source>
        <dbReference type="ARBA" id="ARBA00005254"/>
    </source>
</evidence>
<dbReference type="InterPro" id="IPR014748">
    <property type="entry name" value="Enoyl-CoA_hydra_C"/>
</dbReference>
<dbReference type="EMBL" id="BMNN01000001">
    <property type="protein sequence ID" value="GGI90710.1"/>
    <property type="molecule type" value="Genomic_DNA"/>
</dbReference>
<sequence length="263" mass="29350">MQFNTIQLERHPRGYATLWLNRVDKHNAFNAEMISELLGAIEQLHNDTQLRFLVLRGRGRHFCAGADLQWMRQSAELDYTGNLHDAEMMAELMYRLYQLPMPTLAVVQGAAFGGAIGLIACCDMAIGAEDAQLSLSEVRIGLAPAVISPFVVKAIGERASRRYAISGERFDGQCAVELGLLTESCPASELDQRLEHWAATLLQNSPQAMRASKALVHEATAHRLSPELRHYTQQSIVQIRASEEGREGIHAFLEKRAPSWIEE</sequence>
<dbReference type="PANTHER" id="PTHR42964:SF1">
    <property type="entry name" value="POLYKETIDE BIOSYNTHESIS ENOYL-COA HYDRATASE PKSH-RELATED"/>
    <property type="match status" value="1"/>
</dbReference>
<organism evidence="2 3">
    <name type="scientific">Halopseudomonas pertucinogena</name>
    <dbReference type="NCBI Taxonomy" id="86175"/>
    <lineage>
        <taxon>Bacteria</taxon>
        <taxon>Pseudomonadati</taxon>
        <taxon>Pseudomonadota</taxon>
        <taxon>Gammaproteobacteria</taxon>
        <taxon>Pseudomonadales</taxon>
        <taxon>Pseudomonadaceae</taxon>
        <taxon>Halopseudomonas</taxon>
    </lineage>
</organism>
<dbReference type="InterPro" id="IPR029045">
    <property type="entry name" value="ClpP/crotonase-like_dom_sf"/>
</dbReference>
<dbReference type="RefSeq" id="WP_188634896.1">
    <property type="nucleotide sequence ID" value="NZ_BMNN01000001.1"/>
</dbReference>
<evidence type="ECO:0000313" key="3">
    <source>
        <dbReference type="Proteomes" id="UP000633263"/>
    </source>
</evidence>
<dbReference type="Gene3D" id="3.90.226.10">
    <property type="entry name" value="2-enoyl-CoA Hydratase, Chain A, domain 1"/>
    <property type="match status" value="1"/>
</dbReference>
<gene>
    <name evidence="2" type="primary">liuC</name>
    <name evidence="2" type="ORF">GCM10009083_03850</name>
</gene>
<name>A0ABQ2CJX4_9GAMM</name>
<comment type="caution">
    <text evidence="2">The sequence shown here is derived from an EMBL/GenBank/DDBJ whole genome shotgun (WGS) entry which is preliminary data.</text>
</comment>
<accession>A0ABQ2CJX4</accession>
<comment type="similarity">
    <text evidence="1">Belongs to the enoyl-CoA hydratase/isomerase family.</text>
</comment>
<keyword evidence="3" id="KW-1185">Reference proteome</keyword>
<dbReference type="NCBIfam" id="NF004227">
    <property type="entry name" value="PRK05674.1"/>
    <property type="match status" value="1"/>
</dbReference>
<dbReference type="SUPFAM" id="SSF52096">
    <property type="entry name" value="ClpP/crotonase"/>
    <property type="match status" value="1"/>
</dbReference>
<reference evidence="3" key="1">
    <citation type="journal article" date="2019" name="Int. J. Syst. Evol. Microbiol.">
        <title>The Global Catalogue of Microorganisms (GCM) 10K type strain sequencing project: providing services to taxonomists for standard genome sequencing and annotation.</title>
        <authorList>
            <consortium name="The Broad Institute Genomics Platform"/>
            <consortium name="The Broad Institute Genome Sequencing Center for Infectious Disease"/>
            <person name="Wu L."/>
            <person name="Ma J."/>
        </authorList>
    </citation>
    <scope>NUCLEOTIDE SEQUENCE [LARGE SCALE GENOMIC DNA]</scope>
    <source>
        <strain evidence="3">JCM 11590</strain>
    </source>
</reference>
<dbReference type="Pfam" id="PF00378">
    <property type="entry name" value="ECH_1"/>
    <property type="match status" value="1"/>
</dbReference>
<dbReference type="CDD" id="cd06558">
    <property type="entry name" value="crotonase-like"/>
    <property type="match status" value="1"/>
</dbReference>
<evidence type="ECO:0000313" key="2">
    <source>
        <dbReference type="EMBL" id="GGI90710.1"/>
    </source>
</evidence>
<dbReference type="Gene3D" id="1.10.12.10">
    <property type="entry name" value="Lyase 2-enoyl-coa Hydratase, Chain A, domain 2"/>
    <property type="match status" value="1"/>
</dbReference>
<dbReference type="InterPro" id="IPR001753">
    <property type="entry name" value="Enoyl-CoA_hydra/iso"/>
</dbReference>
<dbReference type="PANTHER" id="PTHR42964">
    <property type="entry name" value="ENOYL-COA HYDRATASE"/>
    <property type="match status" value="1"/>
</dbReference>
<protein>
    <submittedName>
        <fullName evidence="2">Gamma-carboxygeranoyl-CoA hydratase</fullName>
    </submittedName>
</protein>
<proteinExistence type="inferred from homology"/>